<dbReference type="Proteomes" id="UP000054845">
    <property type="component" value="Unassembled WGS sequence"/>
</dbReference>
<dbReference type="AlphaFoldDB" id="A0A0P1B8Y7"/>
<feature type="chain" id="PRO_5006059276" evidence="1">
    <location>
        <begin position="25"/>
        <end position="142"/>
    </location>
</feature>
<proteinExistence type="predicted"/>
<evidence type="ECO:0000313" key="2">
    <source>
        <dbReference type="EMBL" id="CEH11997.1"/>
    </source>
</evidence>
<keyword evidence="1" id="KW-0732">Signal</keyword>
<feature type="signal peptide" evidence="1">
    <location>
        <begin position="1"/>
        <end position="24"/>
    </location>
</feature>
<evidence type="ECO:0000256" key="1">
    <source>
        <dbReference type="SAM" id="SignalP"/>
    </source>
</evidence>
<sequence length="142" mass="15433">MRPSTLLPLCSIALALAASTRSLAAPIPSHNESSEGDDLTKFYVDVTLPEDVTPDDAPGKWTTLCKKVAGAHTKQHFEPDADKPAEYKAACASFSVDAKTKQITLTNRTSDVVKEWNKVKLDIEPGTMPYRIGPMIPIDALH</sequence>
<reference evidence="2 3" key="1">
    <citation type="submission" date="2014-09" db="EMBL/GenBank/DDBJ databases">
        <authorList>
            <person name="Magalhaes I.L.F."/>
            <person name="Oliveira U."/>
            <person name="Santos F.R."/>
            <person name="Vidigal T.H.D.A."/>
            <person name="Brescovit A.D."/>
            <person name="Santos A.J."/>
        </authorList>
    </citation>
    <scope>NUCLEOTIDE SEQUENCE [LARGE SCALE GENOMIC DNA]</scope>
</reference>
<evidence type="ECO:0000313" key="3">
    <source>
        <dbReference type="Proteomes" id="UP000054845"/>
    </source>
</evidence>
<accession>A0A0P1B8Y7</accession>
<keyword evidence="3" id="KW-1185">Reference proteome</keyword>
<organism evidence="2 3">
    <name type="scientific">Ceraceosorus bombacis</name>
    <dbReference type="NCBI Taxonomy" id="401625"/>
    <lineage>
        <taxon>Eukaryota</taxon>
        <taxon>Fungi</taxon>
        <taxon>Dikarya</taxon>
        <taxon>Basidiomycota</taxon>
        <taxon>Ustilaginomycotina</taxon>
        <taxon>Exobasidiomycetes</taxon>
        <taxon>Ceraceosorales</taxon>
        <taxon>Ceraceosoraceae</taxon>
        <taxon>Ceraceosorus</taxon>
    </lineage>
</organism>
<protein>
    <submittedName>
        <fullName evidence="2">Uncharacterized protein</fullName>
    </submittedName>
</protein>
<dbReference type="EMBL" id="CCYA01000103">
    <property type="protein sequence ID" value="CEH11997.1"/>
    <property type="molecule type" value="Genomic_DNA"/>
</dbReference>
<name>A0A0P1B8Y7_9BASI</name>